<evidence type="ECO:0000313" key="3">
    <source>
        <dbReference type="Proteomes" id="UP001609186"/>
    </source>
</evidence>
<feature type="compositionally biased region" description="Polar residues" evidence="1">
    <location>
        <begin position="99"/>
        <end position="109"/>
    </location>
</feature>
<feature type="compositionally biased region" description="Basic and acidic residues" evidence="1">
    <location>
        <begin position="210"/>
        <end position="219"/>
    </location>
</feature>
<dbReference type="Gene3D" id="3.90.1720.10">
    <property type="entry name" value="endopeptidase domain like (from Nostoc punctiforme)"/>
    <property type="match status" value="1"/>
</dbReference>
<feature type="compositionally biased region" description="Polar residues" evidence="1">
    <location>
        <begin position="313"/>
        <end position="327"/>
    </location>
</feature>
<feature type="region of interest" description="Disordered" evidence="1">
    <location>
        <begin position="1"/>
        <end position="111"/>
    </location>
</feature>
<dbReference type="EMBL" id="JBIMPM010000029">
    <property type="protein sequence ID" value="MFH5253979.1"/>
    <property type="molecule type" value="Genomic_DNA"/>
</dbReference>
<organism evidence="2 3">
    <name type="scientific">Burkholderia semiarida</name>
    <dbReference type="NCBI Taxonomy" id="2843303"/>
    <lineage>
        <taxon>Bacteria</taxon>
        <taxon>Pseudomonadati</taxon>
        <taxon>Pseudomonadota</taxon>
        <taxon>Betaproteobacteria</taxon>
        <taxon>Burkholderiales</taxon>
        <taxon>Burkholderiaceae</taxon>
        <taxon>Burkholderia</taxon>
        <taxon>Burkholderia cepacia complex</taxon>
    </lineage>
</organism>
<gene>
    <name evidence="2" type="ORF">ACGTRS_22380</name>
</gene>
<feature type="region of interest" description="Disordered" evidence="1">
    <location>
        <begin position="205"/>
        <end position="365"/>
    </location>
</feature>
<feature type="region of interest" description="Disordered" evidence="1">
    <location>
        <begin position="390"/>
        <end position="411"/>
    </location>
</feature>
<keyword evidence="2" id="KW-0966">Cell projection</keyword>
<protein>
    <submittedName>
        <fullName evidence="2">Flagellar hook-length control protein FliK</fullName>
    </submittedName>
</protein>
<dbReference type="SUPFAM" id="SSF53955">
    <property type="entry name" value="Lysozyme-like"/>
    <property type="match status" value="1"/>
</dbReference>
<proteinExistence type="predicted"/>
<feature type="compositionally biased region" description="Polar residues" evidence="1">
    <location>
        <begin position="71"/>
        <end position="85"/>
    </location>
</feature>
<keyword evidence="2" id="KW-0282">Flagellum</keyword>
<evidence type="ECO:0000313" key="2">
    <source>
        <dbReference type="EMBL" id="MFH5253979.1"/>
    </source>
</evidence>
<accession>A0ABW7LAF4</accession>
<reference evidence="2 3" key="1">
    <citation type="submission" date="2024-10" db="EMBL/GenBank/DDBJ databases">
        <title>Burkholderia semiarida in Mexico.</title>
        <authorList>
            <person name="Estrada P."/>
        </authorList>
    </citation>
    <scope>NUCLEOTIDE SEQUENCE [LARGE SCALE GENOMIC DNA]</scope>
    <source>
        <strain evidence="2 3">CLM7-1</strain>
    </source>
</reference>
<feature type="compositionally biased region" description="Low complexity" evidence="1">
    <location>
        <begin position="251"/>
        <end position="312"/>
    </location>
</feature>
<sequence length="758" mass="79682">MATNSDDAPTRLFPPSEQGDNIDDVKANAPNDMGVTEAMPLDSNAVEAGPAHQQEQMTESSAVSSVPPAADQNTPIDQAVQSIPAAQSALDGVDKGDANSKTSEQQTEQADAVTLPKIECRFIGLDGSPIDGLRYRLQSGSTIVDGVTDSDGLAAPVSIYAPGADCSISVKTDAGAYKQVAGFTVPSVDSTITMMSPSMLLKTSTQLHGGAEDDVHKEPPSQTQVDDGGVEAHPAYADDAGRGTLQKTPVSTASAASGGAATSPPPAGASTSPMDATAAQSTGTAASPAATQSRGMSSGAANTSSTRTASATQPTPVNKPSTSTRTSMAKPAGTKGGAGRTPTASTVATKRDSVGHPQAQPEETWSDWAGHKINAAWHFIENWLGMDTNPVAGESPGSARPAASASSTASEQAAKVDLGAVAKKMSDIAEEQTTYAMPSSSTVVNLKQIADGTIQYGTKETKKSRGQCYMYVKVALWKANAIKFVREKNGTFAGAGGSYAKVAGAFLESQGFVNVTSQFPDARWALPGDVIVYHVMGDAETADGKGQPGHIDIRTYHYYVSDFKRNYLCVSGAGPGKTRHFYEPIGIYRKQGFSDPLPLARMKAFLKIIRSREAKTFLELAGDAKTYYASQGVYTLSGALKDLSTYPDGARHQGAYQMTKAAWLAGQRPEQGALPADFQPATQDRYAVFLMEGHPGRFDKSGQPQPTALGYVRTGEIEKAVALLRNEWACMPGTSQDQGYTMAQLKADFDKYVKEFSN</sequence>
<feature type="compositionally biased region" description="Low complexity" evidence="1">
    <location>
        <begin position="392"/>
        <end position="411"/>
    </location>
</feature>
<dbReference type="Gene3D" id="1.10.530.10">
    <property type="match status" value="1"/>
</dbReference>
<keyword evidence="2" id="KW-0969">Cilium</keyword>
<dbReference type="RefSeq" id="WP_395130252.1">
    <property type="nucleotide sequence ID" value="NZ_JBIMPM010000029.1"/>
</dbReference>
<keyword evidence="3" id="KW-1185">Reference proteome</keyword>
<dbReference type="Proteomes" id="UP001609186">
    <property type="component" value="Unassembled WGS sequence"/>
</dbReference>
<comment type="caution">
    <text evidence="2">The sequence shown here is derived from an EMBL/GenBank/DDBJ whole genome shotgun (WGS) entry which is preliminary data.</text>
</comment>
<feature type="compositionally biased region" description="Low complexity" evidence="1">
    <location>
        <begin position="60"/>
        <end position="70"/>
    </location>
</feature>
<evidence type="ECO:0000256" key="1">
    <source>
        <dbReference type="SAM" id="MobiDB-lite"/>
    </source>
</evidence>
<dbReference type="InterPro" id="IPR023346">
    <property type="entry name" value="Lysozyme-like_dom_sf"/>
</dbReference>
<name>A0ABW7LAF4_9BURK</name>